<proteinExistence type="predicted"/>
<dbReference type="EMBL" id="CAJVPK010000119">
    <property type="protein sequence ID" value="CAG8453321.1"/>
    <property type="molecule type" value="Genomic_DNA"/>
</dbReference>
<dbReference type="SUPFAM" id="SSF48371">
    <property type="entry name" value="ARM repeat"/>
    <property type="match status" value="1"/>
</dbReference>
<reference evidence="1" key="1">
    <citation type="submission" date="2021-06" db="EMBL/GenBank/DDBJ databases">
        <authorList>
            <person name="Kallberg Y."/>
            <person name="Tangrot J."/>
            <person name="Rosling A."/>
        </authorList>
    </citation>
    <scope>NUCLEOTIDE SEQUENCE</scope>
    <source>
        <strain evidence="1">AZ414A</strain>
    </source>
</reference>
<keyword evidence="2" id="KW-1185">Reference proteome</keyword>
<gene>
    <name evidence="1" type="ORF">DEBURN_LOCUS2268</name>
</gene>
<dbReference type="Proteomes" id="UP000789706">
    <property type="component" value="Unassembled WGS sequence"/>
</dbReference>
<comment type="caution">
    <text evidence="1">The sequence shown here is derived from an EMBL/GenBank/DDBJ whole genome shotgun (WGS) entry which is preliminary data.</text>
</comment>
<evidence type="ECO:0000313" key="1">
    <source>
        <dbReference type="EMBL" id="CAG8453321.1"/>
    </source>
</evidence>
<sequence length="1675" mass="192572">MEHRSIILQSIQKIIDKIIENPEAANDHPKGYGIPSLFEQLWAFVASSSGITSSNAIKKLVALVKLNVIPWSQALNGLIDALPTVSGITLDNVIIGITDILIYQVESEIDSLDYKCPFNVKAFHDEKIHPLISAVTMRPKESFPILLLQLERIFDISRIKFITGLDSTQKISKYMQNLLEMMKSFFNFVLLDCSQELKENQRFWSSSVINFILNLAYHNIGDEFYSKFREDMLYYLISVAQRISLETMFNTITSQHSQYTQYTHYPKYNAISIEIYLLMQSLVHALELSFIRENLSSTFLKDFSVILGIHILSLACDAHHSNLSSIQYVSMFYHLFKLHQNYSEIISKPNYLLLWPSLSFLLLDCQSCEIQIMILEIMQKLIEDISKESKEDVSSTLINMAILPIFQVISESSQGISRINAMEILLMIQKINTIQRVTNKNNENDFEQIDVLLKSPSINGSISEILSETFFLLKNFSKDFKSENISMKMNLTLFNVPYLFHHEIKMKIYALDHLNSIYENNISLSQSQKFPIFLLFLYILRNDNSSLIHLHILYHSLPLISTNDPVISAKIIKITKSLIREEGDDEKTKLHDVGIRMLHKLWIKQKRFWKSLRFILIEWIKKRKLIVHEAYASNEKFKLEIAELLPFISTLLQSVVLHPKTLCLIIESLNSCVEANVIDIRAVWNILLVHVTEAIMKSKKFHFDIISRLCEFYKLVAKNSEGLLTLSHFFVPDILSKVFPESPKILSSILFCDSDEGINLCQMEEWQFVLSKIISHEIENLRRGLFKGVKVGDVKGDGKLISDNLNVSEFKKNNKQIITSIGDKIVNDWESGLVNPGLRVGYALASLICYQPSINKKQELISSSQDQQIDLKSTRFYKLMVNAIQDITLTDHWLIRLSIVLEWWNFFEMGLQELLSIHTSINRYYGNKDEVIIKKLWEDLMKRLDDVKFPITCQNIILALSGYCLALKSLNIVSAQEHAINTLNRILELLKQYDDDKNLHQNQISTLFVNEEVQFAIIMALGYLSSLIILDEKLIREVIDLLISKLNESPSETSRWTFLGAGYALGTLLSHISSSNEMKKMSSEIVSFLGELLTNNTLNDDQELTESTVSIDYSLGIMIGLSKINYNDEEELEPIYQKALFNLKEFVEKNGKINKDVKKNIAGAAWLVGFSEGKEVTEEIVELLGKVVKISSKEREWSGYTFHFTQAYSHVLHAILTVKQSSQYLSSYNSQVNAQVHMITSLETNINKRHAAILTLGSLAGVKYFFHLHLAHNKNFYFYSLAPSSIIKSVLDSLQNISGINTQGGRLAMIVFGRITQYALRLSEDDEFLDIESEKLFTSSTEQKNYSNLPPTSYLRVLFDSLMVSSLKAKTSSSQIFLESSSLIISTFSKVNHTIPPVNWFSLLSRLSNRRYDLRYKSVILAIRHWDALGKILEMCGFEKTSLEDGILKSNIELHQKSGMENIINKVVVPNSKVIEIIEGILLSLFNKNELQIIFLSTMAKYTLTGANEAKDSRSISSLRQEIKGLLKKVYLNFHPPSNEKQAQIIRLTIYSCIFDVEDINYEDNLLTRNGVNKLEYGVKIVLSGLVNLSWKESLTELFKIENFSKFYETWEEEFIRFMQDKTSTRKLSTKTKKTSKDHQHYEHRFILYSILTRLKSFIPNEEYFLFLDDDDMTF</sequence>
<dbReference type="OrthoDB" id="6125419at2759"/>
<evidence type="ECO:0000313" key="2">
    <source>
        <dbReference type="Proteomes" id="UP000789706"/>
    </source>
</evidence>
<organism evidence="1 2">
    <name type="scientific">Diversispora eburnea</name>
    <dbReference type="NCBI Taxonomy" id="1213867"/>
    <lineage>
        <taxon>Eukaryota</taxon>
        <taxon>Fungi</taxon>
        <taxon>Fungi incertae sedis</taxon>
        <taxon>Mucoromycota</taxon>
        <taxon>Glomeromycotina</taxon>
        <taxon>Glomeromycetes</taxon>
        <taxon>Diversisporales</taxon>
        <taxon>Diversisporaceae</taxon>
        <taxon>Diversispora</taxon>
    </lineage>
</organism>
<name>A0A9N8YWX6_9GLOM</name>
<dbReference type="InterPro" id="IPR016024">
    <property type="entry name" value="ARM-type_fold"/>
</dbReference>
<accession>A0A9N8YWX6</accession>
<protein>
    <submittedName>
        <fullName evidence="1">807_t:CDS:1</fullName>
    </submittedName>
</protein>